<dbReference type="Gene3D" id="3.30.420.10">
    <property type="entry name" value="Ribonuclease H-like superfamily/Ribonuclease H"/>
    <property type="match status" value="1"/>
</dbReference>
<evidence type="ECO:0000313" key="2">
    <source>
        <dbReference type="EMBL" id="QHI69928.1"/>
    </source>
</evidence>
<dbReference type="EMBL" id="CP047593">
    <property type="protein sequence ID" value="QHI69928.1"/>
    <property type="molecule type" value="Genomic_DNA"/>
</dbReference>
<dbReference type="GO" id="GO:0003676">
    <property type="term" value="F:nucleic acid binding"/>
    <property type="evidence" value="ECO:0007669"/>
    <property type="project" value="InterPro"/>
</dbReference>
<dbReference type="InterPro" id="IPR012337">
    <property type="entry name" value="RNaseH-like_sf"/>
</dbReference>
<dbReference type="InterPro" id="IPR036397">
    <property type="entry name" value="RNaseH_sf"/>
</dbReference>
<dbReference type="GO" id="GO:0015074">
    <property type="term" value="P:DNA integration"/>
    <property type="evidence" value="ECO:0007669"/>
    <property type="project" value="InterPro"/>
</dbReference>
<name>A0A6P1MCY8_9BACT</name>
<sequence>MFQVFEQFFEARYRRRYNARLQLMAYQIEMLRSRIGTDRIYTRPEERAELIRIGAELDHDVDDVLLVVKQGTYRGWLRSQEGPKPKKPGRLGTPQTTINLVMRIAVENLTWGYERIQGELKKLGISIGATTISDILKREGHPPIPGKGSSRPPGQWKQFINSHMDTLVASDFFTKPVLTWRGWVDAYVLVFIHLGSRRVFMSPATFNPTEDWALQQSRNAAMRFEDMGIKIRYLIHDRDSKYSQRFRAFWNSEQVKCLRTPVRSPKANGYCECFIGKIKRECLNHFVCVSLDQLDYINREWLAYYNEHRPHQGTDIGNKVLRPDFSPTSEGDIKREQRLGGVISWYHREAA</sequence>
<proteinExistence type="predicted"/>
<evidence type="ECO:0000313" key="3">
    <source>
        <dbReference type="Proteomes" id="UP000464954"/>
    </source>
</evidence>
<protein>
    <submittedName>
        <fullName evidence="2">Transposase</fullName>
    </submittedName>
</protein>
<dbReference type="SUPFAM" id="SSF53098">
    <property type="entry name" value="Ribonuclease H-like"/>
    <property type="match status" value="1"/>
</dbReference>
<dbReference type="Proteomes" id="UP000464954">
    <property type="component" value="Chromosome"/>
</dbReference>
<keyword evidence="3" id="KW-1185">Reference proteome</keyword>
<dbReference type="AlphaFoldDB" id="A0A6P1MCY8"/>
<accession>A0A6P1MCY8</accession>
<dbReference type="PROSITE" id="PS50994">
    <property type="entry name" value="INTEGRASE"/>
    <property type="match status" value="1"/>
</dbReference>
<dbReference type="Pfam" id="PF13683">
    <property type="entry name" value="rve_3"/>
    <property type="match status" value="1"/>
</dbReference>
<feature type="domain" description="Integrase catalytic" evidence="1">
    <location>
        <begin position="148"/>
        <end position="312"/>
    </location>
</feature>
<dbReference type="InterPro" id="IPR001584">
    <property type="entry name" value="Integrase_cat-core"/>
</dbReference>
<dbReference type="RefSeq" id="WP_160629109.1">
    <property type="nucleotide sequence ID" value="NZ_CP047593.1"/>
</dbReference>
<gene>
    <name evidence="2" type="ORF">GT409_10855</name>
</gene>
<dbReference type="KEGG" id="taer:GT409_10855"/>
<reference evidence="2 3" key="1">
    <citation type="submission" date="2020-01" db="EMBL/GenBank/DDBJ databases">
        <title>Ponticoccus aerotolerans gen. nov., sp. nov., an anaerobic bacterium and proposal of Ponticoccusceae fam. nov., Ponticoccusles ord. nov. and Ponticoccuse classis nov. in the phylum Kiritimatiellaeota.</title>
        <authorList>
            <person name="Zhou L.Y."/>
            <person name="Du Z.J."/>
        </authorList>
    </citation>
    <scope>NUCLEOTIDE SEQUENCE [LARGE SCALE GENOMIC DNA]</scope>
    <source>
        <strain evidence="2 3">S-5007</strain>
    </source>
</reference>
<evidence type="ECO:0000259" key="1">
    <source>
        <dbReference type="PROSITE" id="PS50994"/>
    </source>
</evidence>
<organism evidence="2 3">
    <name type="scientific">Tichowtungia aerotolerans</name>
    <dbReference type="NCBI Taxonomy" id="2697043"/>
    <lineage>
        <taxon>Bacteria</taxon>
        <taxon>Pseudomonadati</taxon>
        <taxon>Kiritimatiellota</taxon>
        <taxon>Tichowtungiia</taxon>
        <taxon>Tichowtungiales</taxon>
        <taxon>Tichowtungiaceae</taxon>
        <taxon>Tichowtungia</taxon>
    </lineage>
</organism>